<evidence type="ECO:0000313" key="2">
    <source>
        <dbReference type="EMBL" id="EKC51795.1"/>
    </source>
</evidence>
<evidence type="ECO:0000259" key="1">
    <source>
        <dbReference type="Pfam" id="PF00884"/>
    </source>
</evidence>
<dbReference type="AlphaFoldDB" id="K1SDQ0"/>
<feature type="domain" description="Sulfatase N-terminal" evidence="1">
    <location>
        <begin position="27"/>
        <end position="98"/>
    </location>
</feature>
<dbReference type="InterPro" id="IPR017850">
    <property type="entry name" value="Alkaline_phosphatase_core_sf"/>
</dbReference>
<sequence>MTGQHTGHGEVRGNKEYWRDSGEVRYGVNTDYAIVGQHPYDPNRVILPEIMKENGYTTGMFGKWAGGYEGSVSTPDKRGIDEFFGYICQFQAHLYYPNFLNRYSSRLGDTATIRVTL</sequence>
<dbReference type="Gene3D" id="3.40.720.10">
    <property type="entry name" value="Alkaline Phosphatase, subunit A"/>
    <property type="match status" value="1"/>
</dbReference>
<dbReference type="Pfam" id="PF00884">
    <property type="entry name" value="Sulfatase"/>
    <property type="match status" value="1"/>
</dbReference>
<dbReference type="InterPro" id="IPR000917">
    <property type="entry name" value="Sulfatase_N"/>
</dbReference>
<comment type="caution">
    <text evidence="2">The sequence shown here is derived from an EMBL/GenBank/DDBJ whole genome shotgun (WGS) entry which is preliminary data.</text>
</comment>
<protein>
    <submittedName>
        <fullName evidence="2">Arylsulfatase</fullName>
    </submittedName>
</protein>
<dbReference type="PANTHER" id="PTHR43751:SF3">
    <property type="entry name" value="SULFATASE N-TERMINAL DOMAIN-CONTAINING PROTEIN"/>
    <property type="match status" value="1"/>
</dbReference>
<proteinExistence type="predicted"/>
<name>K1SDQ0_9ZZZZ</name>
<gene>
    <name evidence="2" type="ORF">LEA_17218</name>
</gene>
<accession>K1SDQ0</accession>
<reference evidence="2" key="1">
    <citation type="journal article" date="2013" name="Environ. Microbiol.">
        <title>Microbiota from the distal guts of lean and obese adolescents exhibit partial functional redundancy besides clear differences in community structure.</title>
        <authorList>
            <person name="Ferrer M."/>
            <person name="Ruiz A."/>
            <person name="Lanza F."/>
            <person name="Haange S.B."/>
            <person name="Oberbach A."/>
            <person name="Till H."/>
            <person name="Bargiela R."/>
            <person name="Campoy C."/>
            <person name="Segura M.T."/>
            <person name="Richter M."/>
            <person name="von Bergen M."/>
            <person name="Seifert J."/>
            <person name="Suarez A."/>
        </authorList>
    </citation>
    <scope>NUCLEOTIDE SEQUENCE</scope>
</reference>
<dbReference type="SUPFAM" id="SSF53649">
    <property type="entry name" value="Alkaline phosphatase-like"/>
    <property type="match status" value="1"/>
</dbReference>
<dbReference type="InterPro" id="IPR052701">
    <property type="entry name" value="GAG_Ulvan_Degrading_Sulfatases"/>
</dbReference>
<organism evidence="2">
    <name type="scientific">human gut metagenome</name>
    <dbReference type="NCBI Taxonomy" id="408170"/>
    <lineage>
        <taxon>unclassified sequences</taxon>
        <taxon>metagenomes</taxon>
        <taxon>organismal metagenomes</taxon>
    </lineage>
</organism>
<dbReference type="PANTHER" id="PTHR43751">
    <property type="entry name" value="SULFATASE"/>
    <property type="match status" value="1"/>
</dbReference>
<feature type="non-terminal residue" evidence="2">
    <location>
        <position position="117"/>
    </location>
</feature>
<dbReference type="EMBL" id="AJWY01011780">
    <property type="protein sequence ID" value="EKC51795.1"/>
    <property type="molecule type" value="Genomic_DNA"/>
</dbReference>